<dbReference type="SUPFAM" id="SSF53271">
    <property type="entry name" value="PRTase-like"/>
    <property type="match status" value="1"/>
</dbReference>
<dbReference type="PANTHER" id="PTHR47505:SF1">
    <property type="entry name" value="DNA UTILIZATION PROTEIN YHGH"/>
    <property type="match status" value="1"/>
</dbReference>
<dbReference type="RefSeq" id="WP_013281977.1">
    <property type="nucleotide sequence ID" value="NC_014387.1"/>
</dbReference>
<evidence type="ECO:0000313" key="4">
    <source>
        <dbReference type="Proteomes" id="UP000001299"/>
    </source>
</evidence>
<evidence type="ECO:0000256" key="1">
    <source>
        <dbReference type="ARBA" id="ARBA00008007"/>
    </source>
</evidence>
<proteinExistence type="inferred from homology"/>
<reference evidence="3 4" key="1">
    <citation type="journal article" date="2010" name="PLoS ONE">
        <title>The glycobiome of the rumen bacterium Butyrivibrio proteoclasticus B316(T) highlights adaptation to a polysaccharide-rich environment.</title>
        <authorList>
            <person name="Kelly W.J."/>
            <person name="Leahy S.C."/>
            <person name="Altermann E."/>
            <person name="Yeoman C.J."/>
            <person name="Dunne J.C."/>
            <person name="Kong Z."/>
            <person name="Pacheco D.M."/>
            <person name="Li D."/>
            <person name="Noel S.J."/>
            <person name="Moon C.D."/>
            <person name="Cookson A.L."/>
            <person name="Attwood G.T."/>
        </authorList>
    </citation>
    <scope>NUCLEOTIDE SEQUENCE [LARGE SCALE GENOMIC DNA]</scope>
    <source>
        <strain evidence="4">ATCC 51982 / DSM 14932 / B316</strain>
    </source>
</reference>
<dbReference type="Proteomes" id="UP000001299">
    <property type="component" value="Chromosome 1"/>
</dbReference>
<dbReference type="eggNOG" id="COG1040">
    <property type="taxonomic scope" value="Bacteria"/>
</dbReference>
<dbReference type="STRING" id="515622.bpr_I2591"/>
<protein>
    <submittedName>
        <fullName evidence="3">ComF family protein</fullName>
    </submittedName>
</protein>
<gene>
    <name evidence="3" type="ordered locus">bpr_I2591</name>
</gene>
<dbReference type="HOGENOM" id="CLU_054549_4_0_9"/>
<evidence type="ECO:0000259" key="2">
    <source>
        <dbReference type="Pfam" id="PF18912"/>
    </source>
</evidence>
<keyword evidence="4" id="KW-1185">Reference proteome</keyword>
<comment type="similarity">
    <text evidence="1">Belongs to the ComF/GntX family.</text>
</comment>
<dbReference type="InterPro" id="IPR000836">
    <property type="entry name" value="PRTase_dom"/>
</dbReference>
<organism evidence="3 4">
    <name type="scientific">Butyrivibrio proteoclasticus (strain ATCC 51982 / DSM 14932 / B316)</name>
    <name type="common">Clostridium proteoclasticum</name>
    <dbReference type="NCBI Taxonomy" id="515622"/>
    <lineage>
        <taxon>Bacteria</taxon>
        <taxon>Bacillati</taxon>
        <taxon>Bacillota</taxon>
        <taxon>Clostridia</taxon>
        <taxon>Lachnospirales</taxon>
        <taxon>Lachnospiraceae</taxon>
        <taxon>Butyrivibrio</taxon>
    </lineage>
</organism>
<dbReference type="AlphaFoldDB" id="E0RXB3"/>
<dbReference type="InterPro" id="IPR051910">
    <property type="entry name" value="ComF/GntX_DNA_util-trans"/>
</dbReference>
<name>E0RXB3_BUTPB</name>
<dbReference type="KEGG" id="bpb:bpr_I2591"/>
<evidence type="ECO:0000313" key="3">
    <source>
        <dbReference type="EMBL" id="ADL35324.1"/>
    </source>
</evidence>
<sequence length="256" mass="29330">MLQSVSDSFTEVVYGAIRLIYPRHCPVCDGLLPWAEIENGKIIKGRLIHKSCAGKIRYIRGATCMKCGKPLGKSDKENEYCSDCIRVHHVFDRGYSVFDYRSISGSIYKFKYMGRQEYATFYGVAVKRHLRKELLKLGIDAIIPVPMYKDKQRLRGYNQADLLSDAVGRECNIPVYKNVIKRNKNTLPMKKLDARGRRNNLKKAFNIVQNDVKFKCILIIDDIYTTGSTIDEIAHEFRIAGVDRIYFLTLAIGQTT</sequence>
<dbReference type="CDD" id="cd06223">
    <property type="entry name" value="PRTases_typeI"/>
    <property type="match status" value="1"/>
</dbReference>
<dbReference type="Pfam" id="PF18912">
    <property type="entry name" value="DZR_2"/>
    <property type="match status" value="1"/>
</dbReference>
<dbReference type="InterPro" id="IPR029057">
    <property type="entry name" value="PRTase-like"/>
</dbReference>
<dbReference type="EMBL" id="CP001810">
    <property type="protein sequence ID" value="ADL35324.1"/>
    <property type="molecule type" value="Genomic_DNA"/>
</dbReference>
<accession>E0RXB3</accession>
<feature type="domain" description="Double zinc ribbon" evidence="2">
    <location>
        <begin position="17"/>
        <end position="84"/>
    </location>
</feature>
<dbReference type="PANTHER" id="PTHR47505">
    <property type="entry name" value="DNA UTILIZATION PROTEIN YHGH"/>
    <property type="match status" value="1"/>
</dbReference>
<dbReference type="InterPro" id="IPR044005">
    <property type="entry name" value="DZR_2"/>
</dbReference>
<dbReference type="Gene3D" id="3.40.50.2020">
    <property type="match status" value="1"/>
</dbReference>